<name>A0A125G536_9BURK</name>
<keyword evidence="1" id="KW-1133">Transmembrane helix</keyword>
<evidence type="ECO:0000313" key="2">
    <source>
        <dbReference type="EMBL" id="KWE03348.1"/>
    </source>
</evidence>
<dbReference type="RefSeq" id="WP_060324932.1">
    <property type="nucleotide sequence ID" value="NZ_LPIU01000004.1"/>
</dbReference>
<dbReference type="OrthoDB" id="9005031at2"/>
<dbReference type="Proteomes" id="UP000062998">
    <property type="component" value="Unassembled WGS sequence"/>
</dbReference>
<dbReference type="EMBL" id="LPIX01000054">
    <property type="protein sequence ID" value="KWE03348.1"/>
    <property type="molecule type" value="Genomic_DNA"/>
</dbReference>
<reference evidence="2 3" key="1">
    <citation type="submission" date="2015-11" db="EMBL/GenBank/DDBJ databases">
        <title>Expanding the genomic diversity of Burkholderia species for the development of highly accurate diagnostics.</title>
        <authorList>
            <person name="Sahl J."/>
            <person name="Keim P."/>
            <person name="Wagner D."/>
        </authorList>
    </citation>
    <scope>NUCLEOTIDE SEQUENCE [LARGE SCALE GENOMIC DNA]</scope>
    <source>
        <strain evidence="2 3">MSMB2167WGS</strain>
    </source>
</reference>
<keyword evidence="1" id="KW-0812">Transmembrane</keyword>
<comment type="caution">
    <text evidence="2">The sequence shown here is derived from an EMBL/GenBank/DDBJ whole genome shotgun (WGS) entry which is preliminary data.</text>
</comment>
<proteinExistence type="predicted"/>
<accession>A0A125G536</accession>
<feature type="transmembrane region" description="Helical" evidence="1">
    <location>
        <begin position="63"/>
        <end position="88"/>
    </location>
</feature>
<evidence type="ECO:0000256" key="1">
    <source>
        <dbReference type="SAM" id="Phobius"/>
    </source>
</evidence>
<evidence type="ECO:0000313" key="3">
    <source>
        <dbReference type="Proteomes" id="UP000062998"/>
    </source>
</evidence>
<protein>
    <submittedName>
        <fullName evidence="2">Uncharacterized protein</fullName>
    </submittedName>
</protein>
<organism evidence="2 3">
    <name type="scientific">Burkholderia ubonensis</name>
    <dbReference type="NCBI Taxonomy" id="101571"/>
    <lineage>
        <taxon>Bacteria</taxon>
        <taxon>Pseudomonadati</taxon>
        <taxon>Pseudomonadota</taxon>
        <taxon>Betaproteobacteria</taxon>
        <taxon>Burkholderiales</taxon>
        <taxon>Burkholderiaceae</taxon>
        <taxon>Burkholderia</taxon>
        <taxon>Burkholderia cepacia complex</taxon>
    </lineage>
</organism>
<feature type="transmembrane region" description="Helical" evidence="1">
    <location>
        <begin position="403"/>
        <end position="424"/>
    </location>
</feature>
<gene>
    <name evidence="2" type="ORF">WL73_14790</name>
</gene>
<keyword evidence="1" id="KW-0472">Membrane</keyword>
<feature type="transmembrane region" description="Helical" evidence="1">
    <location>
        <begin position="436"/>
        <end position="456"/>
    </location>
</feature>
<dbReference type="AlphaFoldDB" id="A0A125G536"/>
<sequence>MTFRWDQVIPDEWPQGEPPSIWVYVVSYLIIECLAVTITIGTWPKGRSVASTEFVLDVLVIPLLVWGVICITAYTNLFATGAFFAAVLNTQRWHLITGWQRRCRSGVAVLDSVMLTPEPDLAERMLALDGSPPVNPGKVMRLDDIVAENEAPRLRAVLEKLLMPLLPKLPTAARSGSFEILMQCEHAESSSEVHAVWKKLGLQGEPRIVWARPDLDIQFVNKWFDRDRVPAYRLVLAWHLNDDAPDAPPHRCSESAVALLLASADLMRQKGGSLKCQAWLLRQIVSDADRVDHSLSLLLNAEQVPRERIQHFWHSRLKGLAQHATMGAIKESGLKTGEHALDKAAGPQSPVARWLLQALAAKMAHYGQGAQLLALPHGDGVALNLAAKESTPVKVPWKASYNYSLFPFYEFAALSMLLGAILLFLPGEGGWSTGHTLFSCMIASFFVLSIVMRLVTHKLHIDRFWREFG</sequence>
<feature type="transmembrane region" description="Helical" evidence="1">
    <location>
        <begin position="21"/>
        <end position="43"/>
    </location>
</feature>